<protein>
    <submittedName>
        <fullName evidence="8">PLP-dependent aminotransferase family protein</fullName>
    </submittedName>
</protein>
<feature type="domain" description="HTH gntR-type" evidence="7">
    <location>
        <begin position="11"/>
        <end position="79"/>
    </location>
</feature>
<dbReference type="SUPFAM" id="SSF53383">
    <property type="entry name" value="PLP-dependent transferases"/>
    <property type="match status" value="1"/>
</dbReference>
<accession>A0ABP8DEX5</accession>
<evidence type="ECO:0000313" key="8">
    <source>
        <dbReference type="EMBL" id="GAA4254169.1"/>
    </source>
</evidence>
<dbReference type="InterPro" id="IPR004839">
    <property type="entry name" value="Aminotransferase_I/II_large"/>
</dbReference>
<evidence type="ECO:0000256" key="5">
    <source>
        <dbReference type="ARBA" id="ARBA00023163"/>
    </source>
</evidence>
<evidence type="ECO:0000256" key="4">
    <source>
        <dbReference type="ARBA" id="ARBA00023125"/>
    </source>
</evidence>
<dbReference type="InterPro" id="IPR015424">
    <property type="entry name" value="PyrdxlP-dep_Trfase"/>
</dbReference>
<comment type="caution">
    <text evidence="8">The sequence shown here is derived from an EMBL/GenBank/DDBJ whole genome shotgun (WGS) entry which is preliminary data.</text>
</comment>
<dbReference type="CDD" id="cd00609">
    <property type="entry name" value="AAT_like"/>
    <property type="match status" value="1"/>
</dbReference>
<sequence length="471" mass="50742">MDLHISLEGRGDRTDRIYRQLRDAILDGRLRPGERVPPSRELARSLSVARNTVAAAYDRLVGDGFLRGRAGAGTFVAYSGEPQAPSRRAPAGPLRPAPRWAALEEDPPPTPPARYDLRIGHPDASLFPMATWRRLVARSLRASAEYRDPAGYAPLRAAIARHAGLSRSVRAAADDVVVTSGAQQAIDLVGRVLVEPGALVAVEEPGYRPVRRLFASHGARVAGVPVDADGIVVEAIPAAARLVYVTPSHQHPLGTAMSLDRRAALLAWAQRHGAAIVEDDYDSEFRFSDRPLEPLQSLDRAGRVIYVGSFSKTLLPSLRLGFLVAPEALRPALRAARRIADWHGEPSAQVALAAFIDEGLLQRHLRTLTRVYGGRHELVVRAVRGPLAPWLTLVPSSAGLHVAARAAVPLDMAGLVRRARAAELALDPLDGFYAEPRPEPDPGLAIGYGAVASADLPEALDRLAEAVRRSC</sequence>
<evidence type="ECO:0000256" key="2">
    <source>
        <dbReference type="ARBA" id="ARBA00022898"/>
    </source>
</evidence>
<evidence type="ECO:0000256" key="3">
    <source>
        <dbReference type="ARBA" id="ARBA00023015"/>
    </source>
</evidence>
<dbReference type="GO" id="GO:0008483">
    <property type="term" value="F:transaminase activity"/>
    <property type="evidence" value="ECO:0007669"/>
    <property type="project" value="UniProtKB-KW"/>
</dbReference>
<evidence type="ECO:0000259" key="7">
    <source>
        <dbReference type="PROSITE" id="PS50949"/>
    </source>
</evidence>
<evidence type="ECO:0000256" key="6">
    <source>
        <dbReference type="SAM" id="MobiDB-lite"/>
    </source>
</evidence>
<proteinExistence type="inferred from homology"/>
<name>A0ABP8DEX5_9ACTN</name>
<keyword evidence="9" id="KW-1185">Reference proteome</keyword>
<feature type="region of interest" description="Disordered" evidence="6">
    <location>
        <begin position="80"/>
        <end position="109"/>
    </location>
</feature>
<keyword evidence="3" id="KW-0805">Transcription regulation</keyword>
<dbReference type="CDD" id="cd07377">
    <property type="entry name" value="WHTH_GntR"/>
    <property type="match status" value="1"/>
</dbReference>
<dbReference type="InterPro" id="IPR015421">
    <property type="entry name" value="PyrdxlP-dep_Trfase_major"/>
</dbReference>
<dbReference type="Pfam" id="PF00155">
    <property type="entry name" value="Aminotran_1_2"/>
    <property type="match status" value="1"/>
</dbReference>
<evidence type="ECO:0000256" key="1">
    <source>
        <dbReference type="ARBA" id="ARBA00005384"/>
    </source>
</evidence>
<organism evidence="8 9">
    <name type="scientific">Dactylosporangium darangshiense</name>
    <dbReference type="NCBI Taxonomy" id="579108"/>
    <lineage>
        <taxon>Bacteria</taxon>
        <taxon>Bacillati</taxon>
        <taxon>Actinomycetota</taxon>
        <taxon>Actinomycetes</taxon>
        <taxon>Micromonosporales</taxon>
        <taxon>Micromonosporaceae</taxon>
        <taxon>Dactylosporangium</taxon>
    </lineage>
</organism>
<dbReference type="InterPro" id="IPR000524">
    <property type="entry name" value="Tscrpt_reg_HTH_GntR"/>
</dbReference>
<evidence type="ECO:0000313" key="9">
    <source>
        <dbReference type="Proteomes" id="UP001500620"/>
    </source>
</evidence>
<dbReference type="PANTHER" id="PTHR46577">
    <property type="entry name" value="HTH-TYPE TRANSCRIPTIONAL REGULATORY PROTEIN GABR"/>
    <property type="match status" value="1"/>
</dbReference>
<dbReference type="PROSITE" id="PS50949">
    <property type="entry name" value="HTH_GNTR"/>
    <property type="match status" value="1"/>
</dbReference>
<feature type="compositionally biased region" description="Low complexity" evidence="6">
    <location>
        <begin position="84"/>
        <end position="101"/>
    </location>
</feature>
<dbReference type="SMART" id="SM00345">
    <property type="entry name" value="HTH_GNTR"/>
    <property type="match status" value="1"/>
</dbReference>
<dbReference type="SUPFAM" id="SSF46785">
    <property type="entry name" value="Winged helix' DNA-binding domain"/>
    <property type="match status" value="1"/>
</dbReference>
<comment type="similarity">
    <text evidence="1">In the C-terminal section; belongs to the class-I pyridoxal-phosphate-dependent aminotransferase family.</text>
</comment>
<dbReference type="Gene3D" id="3.40.640.10">
    <property type="entry name" value="Type I PLP-dependent aspartate aminotransferase-like (Major domain)"/>
    <property type="match status" value="1"/>
</dbReference>
<dbReference type="InterPro" id="IPR051446">
    <property type="entry name" value="HTH_trans_reg/aminotransferase"/>
</dbReference>
<keyword evidence="8" id="KW-0032">Aminotransferase</keyword>
<dbReference type="Proteomes" id="UP001500620">
    <property type="component" value="Unassembled WGS sequence"/>
</dbReference>
<dbReference type="Gene3D" id="1.10.10.10">
    <property type="entry name" value="Winged helix-like DNA-binding domain superfamily/Winged helix DNA-binding domain"/>
    <property type="match status" value="1"/>
</dbReference>
<keyword evidence="5" id="KW-0804">Transcription</keyword>
<keyword evidence="8" id="KW-0808">Transferase</keyword>
<dbReference type="EMBL" id="BAABAT010000017">
    <property type="protein sequence ID" value="GAA4254169.1"/>
    <property type="molecule type" value="Genomic_DNA"/>
</dbReference>
<keyword evidence="4" id="KW-0238">DNA-binding</keyword>
<reference evidence="9" key="1">
    <citation type="journal article" date="2019" name="Int. J. Syst. Evol. Microbiol.">
        <title>The Global Catalogue of Microorganisms (GCM) 10K type strain sequencing project: providing services to taxonomists for standard genome sequencing and annotation.</title>
        <authorList>
            <consortium name="The Broad Institute Genomics Platform"/>
            <consortium name="The Broad Institute Genome Sequencing Center for Infectious Disease"/>
            <person name="Wu L."/>
            <person name="Ma J."/>
        </authorList>
    </citation>
    <scope>NUCLEOTIDE SEQUENCE [LARGE SCALE GENOMIC DNA]</scope>
    <source>
        <strain evidence="9">JCM 17441</strain>
    </source>
</reference>
<dbReference type="PANTHER" id="PTHR46577:SF1">
    <property type="entry name" value="HTH-TYPE TRANSCRIPTIONAL REGULATORY PROTEIN GABR"/>
    <property type="match status" value="1"/>
</dbReference>
<dbReference type="InterPro" id="IPR036390">
    <property type="entry name" value="WH_DNA-bd_sf"/>
</dbReference>
<dbReference type="RefSeq" id="WP_345131224.1">
    <property type="nucleotide sequence ID" value="NZ_BAABAT010000017.1"/>
</dbReference>
<dbReference type="InterPro" id="IPR036388">
    <property type="entry name" value="WH-like_DNA-bd_sf"/>
</dbReference>
<dbReference type="Pfam" id="PF00392">
    <property type="entry name" value="GntR"/>
    <property type="match status" value="1"/>
</dbReference>
<keyword evidence="2" id="KW-0663">Pyridoxal phosphate</keyword>
<gene>
    <name evidence="8" type="ORF">GCM10022255_057840</name>
</gene>